<dbReference type="InterPro" id="IPR036380">
    <property type="entry name" value="Isochorismatase-like_sf"/>
</dbReference>
<dbReference type="InterPro" id="IPR000868">
    <property type="entry name" value="Isochorismatase-like_dom"/>
</dbReference>
<organism evidence="3 4">
    <name type="scientific">Asticcacaulis benevestitus DSM 16100 = ATCC BAA-896</name>
    <dbReference type="NCBI Taxonomy" id="1121022"/>
    <lineage>
        <taxon>Bacteria</taxon>
        <taxon>Pseudomonadati</taxon>
        <taxon>Pseudomonadota</taxon>
        <taxon>Alphaproteobacteria</taxon>
        <taxon>Caulobacterales</taxon>
        <taxon>Caulobacteraceae</taxon>
        <taxon>Asticcacaulis</taxon>
    </lineage>
</organism>
<dbReference type="InterPro" id="IPR050272">
    <property type="entry name" value="Isochorismatase-like_hydrls"/>
</dbReference>
<name>V4PUD5_9CAUL</name>
<feature type="domain" description="Isochorismatase-like" evidence="2">
    <location>
        <begin position="22"/>
        <end position="191"/>
    </location>
</feature>
<proteinExistence type="predicted"/>
<dbReference type="SUPFAM" id="SSF52499">
    <property type="entry name" value="Isochorismatase-like hydrolases"/>
    <property type="match status" value="1"/>
</dbReference>
<dbReference type="PANTHER" id="PTHR43540">
    <property type="entry name" value="PEROXYUREIDOACRYLATE/UREIDOACRYLATE AMIDOHYDROLASE-RELATED"/>
    <property type="match status" value="1"/>
</dbReference>
<keyword evidence="1" id="KW-0378">Hydrolase</keyword>
<dbReference type="CDD" id="cd01014">
    <property type="entry name" value="nicotinamidase_related"/>
    <property type="match status" value="1"/>
</dbReference>
<dbReference type="RefSeq" id="WP_018082685.1">
    <property type="nucleotide sequence ID" value="NZ_AQWM01000017.1"/>
</dbReference>
<evidence type="ECO:0000313" key="4">
    <source>
        <dbReference type="Proteomes" id="UP000017837"/>
    </source>
</evidence>
<dbReference type="Gene3D" id="3.40.50.850">
    <property type="entry name" value="Isochorismatase-like"/>
    <property type="match status" value="1"/>
</dbReference>
<dbReference type="PANTHER" id="PTHR43540:SF15">
    <property type="entry name" value="BLR5631 PROTEIN"/>
    <property type="match status" value="1"/>
</dbReference>
<comment type="caution">
    <text evidence="3">The sequence shown here is derived from an EMBL/GenBank/DDBJ whole genome shotgun (WGS) entry which is preliminary data.</text>
</comment>
<gene>
    <name evidence="3" type="ORF">ABENE_11120</name>
</gene>
<evidence type="ECO:0000313" key="3">
    <source>
        <dbReference type="EMBL" id="ESQ90994.1"/>
    </source>
</evidence>
<dbReference type="PATRIC" id="fig|1121022.4.peg.2249"/>
<dbReference type="eggNOG" id="COG1335">
    <property type="taxonomic scope" value="Bacteria"/>
</dbReference>
<sequence length="198" mass="20395">MAETIFHIVGANLTPPALSDSVIVLIDAQNEYVSGRLALEGMTEAVGAAAELLRRARAAGAPVIHIQQLSAPERPLFTPGSPLADFIPDLAPQPGEIVIGKRNSSAFGGTNLAEVLRATGRKELILAGFMTHNCVTATARSAEDHGLRTTIVAAATASRDLPDSLTGVIVPAKVNQAAALAALADRTSVVIADASCLT</sequence>
<dbReference type="Pfam" id="PF00857">
    <property type="entry name" value="Isochorismatase"/>
    <property type="match status" value="1"/>
</dbReference>
<keyword evidence="4" id="KW-1185">Reference proteome</keyword>
<reference evidence="3 4" key="1">
    <citation type="journal article" date="2014" name="Nature">
        <title>Sequential evolution of bacterial morphology by co-option of a developmental regulator.</title>
        <authorList>
            <person name="Jiang C."/>
            <person name="Brown P.J."/>
            <person name="Ducret A."/>
            <person name="Brun Y.V."/>
        </authorList>
    </citation>
    <scope>NUCLEOTIDE SEQUENCE [LARGE SCALE GENOMIC DNA]</scope>
    <source>
        <strain evidence="3 4">DSM 16100</strain>
    </source>
</reference>
<protein>
    <recommendedName>
        <fullName evidence="2">Isochorismatase-like domain-containing protein</fullName>
    </recommendedName>
</protein>
<dbReference type="GO" id="GO:0016787">
    <property type="term" value="F:hydrolase activity"/>
    <property type="evidence" value="ECO:0007669"/>
    <property type="project" value="UniProtKB-KW"/>
</dbReference>
<evidence type="ECO:0000259" key="2">
    <source>
        <dbReference type="Pfam" id="PF00857"/>
    </source>
</evidence>
<accession>V4PUD5</accession>
<dbReference type="AlphaFoldDB" id="V4PUD5"/>
<dbReference type="EMBL" id="AWGB01000020">
    <property type="protein sequence ID" value="ESQ90994.1"/>
    <property type="molecule type" value="Genomic_DNA"/>
</dbReference>
<dbReference type="Proteomes" id="UP000017837">
    <property type="component" value="Unassembled WGS sequence"/>
</dbReference>
<dbReference type="STRING" id="1121022.GCA_000376105_03018"/>
<evidence type="ECO:0000256" key="1">
    <source>
        <dbReference type="ARBA" id="ARBA00022801"/>
    </source>
</evidence>